<evidence type="ECO:0000256" key="7">
    <source>
        <dbReference type="SAM" id="Phobius"/>
    </source>
</evidence>
<accession>A0A4V2SBZ4</accession>
<gene>
    <name evidence="10" type="ORF">EV214_10682</name>
</gene>
<dbReference type="InterPro" id="IPR050250">
    <property type="entry name" value="Macrolide_Exporter_MacB"/>
</dbReference>
<evidence type="ECO:0000256" key="5">
    <source>
        <dbReference type="ARBA" id="ARBA00023136"/>
    </source>
</evidence>
<keyword evidence="2" id="KW-1003">Cell membrane</keyword>
<keyword evidence="11" id="KW-1185">Reference proteome</keyword>
<evidence type="ECO:0000313" key="10">
    <source>
        <dbReference type="EMBL" id="TCO77440.1"/>
    </source>
</evidence>
<comment type="similarity">
    <text evidence="6">Belongs to the ABC-4 integral membrane protein family.</text>
</comment>
<dbReference type="Pfam" id="PF02687">
    <property type="entry name" value="FtsX"/>
    <property type="match status" value="1"/>
</dbReference>
<evidence type="ECO:0000256" key="4">
    <source>
        <dbReference type="ARBA" id="ARBA00022989"/>
    </source>
</evidence>
<evidence type="ECO:0000313" key="11">
    <source>
        <dbReference type="Proteomes" id="UP000294919"/>
    </source>
</evidence>
<comment type="subcellular location">
    <subcellularLocation>
        <location evidence="1">Cell membrane</location>
        <topology evidence="1">Multi-pass membrane protein</topology>
    </subcellularLocation>
</comment>
<protein>
    <submittedName>
        <fullName evidence="10">Putative ABC transport system permease protein</fullName>
    </submittedName>
</protein>
<dbReference type="PANTHER" id="PTHR30572">
    <property type="entry name" value="MEMBRANE COMPONENT OF TRANSPORTER-RELATED"/>
    <property type="match status" value="1"/>
</dbReference>
<proteinExistence type="inferred from homology"/>
<dbReference type="Proteomes" id="UP000294919">
    <property type="component" value="Unassembled WGS sequence"/>
</dbReference>
<evidence type="ECO:0000259" key="8">
    <source>
        <dbReference type="Pfam" id="PF02687"/>
    </source>
</evidence>
<name>A0A4V2SBZ4_9FIRM</name>
<reference evidence="10 11" key="1">
    <citation type="submission" date="2019-03" db="EMBL/GenBank/DDBJ databases">
        <title>Genomic Encyclopedia of Type Strains, Phase IV (KMG-IV): sequencing the most valuable type-strain genomes for metagenomic binning, comparative biology and taxonomic classification.</title>
        <authorList>
            <person name="Goeker M."/>
        </authorList>
    </citation>
    <scope>NUCLEOTIDE SEQUENCE [LARGE SCALE GENOMIC DNA]</scope>
    <source>
        <strain evidence="10 11">DSM 102940</strain>
    </source>
</reference>
<dbReference type="PANTHER" id="PTHR30572:SF4">
    <property type="entry name" value="ABC TRANSPORTER PERMEASE YTRF"/>
    <property type="match status" value="1"/>
</dbReference>
<evidence type="ECO:0000256" key="1">
    <source>
        <dbReference type="ARBA" id="ARBA00004651"/>
    </source>
</evidence>
<feature type="domain" description="ABC3 transporter permease C-terminal" evidence="8">
    <location>
        <begin position="277"/>
        <end position="389"/>
    </location>
</feature>
<feature type="transmembrane region" description="Helical" evidence="7">
    <location>
        <begin position="273"/>
        <end position="298"/>
    </location>
</feature>
<keyword evidence="5 7" id="KW-0472">Membrane</keyword>
<keyword evidence="3 7" id="KW-0812">Transmembrane</keyword>
<comment type="caution">
    <text evidence="10">The sequence shown here is derived from an EMBL/GenBank/DDBJ whole genome shotgun (WGS) entry which is preliminary data.</text>
</comment>
<feature type="transmembrane region" description="Helical" evidence="7">
    <location>
        <begin position="359"/>
        <end position="379"/>
    </location>
</feature>
<dbReference type="Pfam" id="PF12704">
    <property type="entry name" value="MacB_PCD"/>
    <property type="match status" value="1"/>
</dbReference>
<dbReference type="GO" id="GO:0022857">
    <property type="term" value="F:transmembrane transporter activity"/>
    <property type="evidence" value="ECO:0007669"/>
    <property type="project" value="TreeGrafter"/>
</dbReference>
<feature type="transmembrane region" description="Helical" evidence="7">
    <location>
        <begin position="21"/>
        <end position="42"/>
    </location>
</feature>
<dbReference type="GO" id="GO:0005886">
    <property type="term" value="C:plasma membrane"/>
    <property type="evidence" value="ECO:0007669"/>
    <property type="project" value="UniProtKB-SubCell"/>
</dbReference>
<organism evidence="10 11">
    <name type="scientific">Marinisporobacter balticus</name>
    <dbReference type="NCBI Taxonomy" id="2018667"/>
    <lineage>
        <taxon>Bacteria</taxon>
        <taxon>Bacillati</taxon>
        <taxon>Bacillota</taxon>
        <taxon>Clostridia</taxon>
        <taxon>Peptostreptococcales</taxon>
        <taxon>Thermotaleaceae</taxon>
        <taxon>Marinisporobacter</taxon>
    </lineage>
</organism>
<dbReference type="RefSeq" id="WP_132243961.1">
    <property type="nucleotide sequence ID" value="NZ_SLWV01000006.1"/>
</dbReference>
<evidence type="ECO:0000256" key="6">
    <source>
        <dbReference type="ARBA" id="ARBA00038076"/>
    </source>
</evidence>
<feature type="domain" description="MacB-like periplasmic core" evidence="9">
    <location>
        <begin position="22"/>
        <end position="240"/>
    </location>
</feature>
<dbReference type="EMBL" id="SLWV01000006">
    <property type="protein sequence ID" value="TCO77440.1"/>
    <property type="molecule type" value="Genomic_DNA"/>
</dbReference>
<sequence>MRMTEIFTAVFINIKENKFKVFLTSLGIIVGALTIVLVIGIGKGSQANVEEQFKRLNVGTLYIMPNFGGKGTETLSLEDIEAIKEEASSVSAVTIVVNGSSEVSYAKTSTSASIAGATKDFQNINNLSVAQGEFITDAHNEKRKKVAVIGAEIATVLFEEKEYSEIVGEDIVINGKRYEVIGVLERLGGNMPGFNPDEGIIVPYDVAEKYIVGKRARTSIMALAKDIDYVADAADEITQILAKLHKGKSDDFRVRDAGSSLVAAQDSAKVMTLLLMSIATIVLIVGGIGIMNVLFVSVKERTKEIGILKAIGARKKDILLQFLLESVVISTSGGLIGIFLSIMIIPLMKYTDISVLPSFLGYGMGLVFSIATGTFFGYYPAMKAANLKPIDALNYE</sequence>
<dbReference type="InterPro" id="IPR025857">
    <property type="entry name" value="MacB_PCD"/>
</dbReference>
<dbReference type="InterPro" id="IPR003838">
    <property type="entry name" value="ABC3_permease_C"/>
</dbReference>
<feature type="transmembrane region" description="Helical" evidence="7">
    <location>
        <begin position="319"/>
        <end position="347"/>
    </location>
</feature>
<dbReference type="AlphaFoldDB" id="A0A4V2SBZ4"/>
<dbReference type="OrthoDB" id="9770036at2"/>
<evidence type="ECO:0000256" key="3">
    <source>
        <dbReference type="ARBA" id="ARBA00022692"/>
    </source>
</evidence>
<evidence type="ECO:0000256" key="2">
    <source>
        <dbReference type="ARBA" id="ARBA00022475"/>
    </source>
</evidence>
<keyword evidence="4 7" id="KW-1133">Transmembrane helix</keyword>
<evidence type="ECO:0000259" key="9">
    <source>
        <dbReference type="Pfam" id="PF12704"/>
    </source>
</evidence>